<evidence type="ECO:0000313" key="2">
    <source>
        <dbReference type="Proteomes" id="UP000814140"/>
    </source>
</evidence>
<proteinExistence type="predicted"/>
<name>A0ACB8T559_9AGAM</name>
<organism evidence="1 2">
    <name type="scientific">Artomyces pyxidatus</name>
    <dbReference type="NCBI Taxonomy" id="48021"/>
    <lineage>
        <taxon>Eukaryota</taxon>
        <taxon>Fungi</taxon>
        <taxon>Dikarya</taxon>
        <taxon>Basidiomycota</taxon>
        <taxon>Agaricomycotina</taxon>
        <taxon>Agaricomycetes</taxon>
        <taxon>Russulales</taxon>
        <taxon>Auriscalpiaceae</taxon>
        <taxon>Artomyces</taxon>
    </lineage>
</organism>
<dbReference type="Proteomes" id="UP000814140">
    <property type="component" value="Unassembled WGS sequence"/>
</dbReference>
<reference evidence="1" key="1">
    <citation type="submission" date="2021-03" db="EMBL/GenBank/DDBJ databases">
        <authorList>
            <consortium name="DOE Joint Genome Institute"/>
            <person name="Ahrendt S."/>
            <person name="Looney B.P."/>
            <person name="Miyauchi S."/>
            <person name="Morin E."/>
            <person name="Drula E."/>
            <person name="Courty P.E."/>
            <person name="Chicoki N."/>
            <person name="Fauchery L."/>
            <person name="Kohler A."/>
            <person name="Kuo A."/>
            <person name="Labutti K."/>
            <person name="Pangilinan J."/>
            <person name="Lipzen A."/>
            <person name="Riley R."/>
            <person name="Andreopoulos W."/>
            <person name="He G."/>
            <person name="Johnson J."/>
            <person name="Barry K.W."/>
            <person name="Grigoriev I.V."/>
            <person name="Nagy L."/>
            <person name="Hibbett D."/>
            <person name="Henrissat B."/>
            <person name="Matheny P.B."/>
            <person name="Labbe J."/>
            <person name="Martin F."/>
        </authorList>
    </citation>
    <scope>NUCLEOTIDE SEQUENCE</scope>
    <source>
        <strain evidence="1">HHB10654</strain>
    </source>
</reference>
<gene>
    <name evidence="1" type="ORF">BV25DRAFT_402265</name>
</gene>
<comment type="caution">
    <text evidence="1">The sequence shown here is derived from an EMBL/GenBank/DDBJ whole genome shotgun (WGS) entry which is preliminary data.</text>
</comment>
<protein>
    <submittedName>
        <fullName evidence="1">Uncharacterized protein</fullName>
    </submittedName>
</protein>
<keyword evidence="2" id="KW-1185">Reference proteome</keyword>
<evidence type="ECO:0000313" key="1">
    <source>
        <dbReference type="EMBL" id="KAI0063647.1"/>
    </source>
</evidence>
<dbReference type="EMBL" id="MU277202">
    <property type="protein sequence ID" value="KAI0063647.1"/>
    <property type="molecule type" value="Genomic_DNA"/>
</dbReference>
<reference evidence="1" key="2">
    <citation type="journal article" date="2022" name="New Phytol.">
        <title>Evolutionary transition to the ectomycorrhizal habit in the genomes of a hyperdiverse lineage of mushroom-forming fungi.</title>
        <authorList>
            <person name="Looney B."/>
            <person name="Miyauchi S."/>
            <person name="Morin E."/>
            <person name="Drula E."/>
            <person name="Courty P.E."/>
            <person name="Kohler A."/>
            <person name="Kuo A."/>
            <person name="LaButti K."/>
            <person name="Pangilinan J."/>
            <person name="Lipzen A."/>
            <person name="Riley R."/>
            <person name="Andreopoulos W."/>
            <person name="He G."/>
            <person name="Johnson J."/>
            <person name="Nolan M."/>
            <person name="Tritt A."/>
            <person name="Barry K.W."/>
            <person name="Grigoriev I.V."/>
            <person name="Nagy L.G."/>
            <person name="Hibbett D."/>
            <person name="Henrissat B."/>
            <person name="Matheny P.B."/>
            <person name="Labbe J."/>
            <person name="Martin F.M."/>
        </authorList>
    </citation>
    <scope>NUCLEOTIDE SEQUENCE</scope>
    <source>
        <strain evidence="1">HHB10654</strain>
    </source>
</reference>
<accession>A0ACB8T559</accession>
<sequence>MGVFTTITCIAIAVGLCFFSGGSGSSNSPPPPPPPRHDYRSYYHEEQESYTPPPPRSPPGYTPTCSVPQPRPAAPPSPKTPTYVSTYGIRISEDDEDNYDEDEDDVDRAQRFRNRANKAGDEMTTYFKKSKAERKRGNRASADTLRTQGEARQAEMVKLHAQASKLMFKAHNKNRSLDEVDLHGQHVKEAIALAEDSLKKAKTYGFTEIRFIVGKGLHSTAGSKIKPAIQDLMTQRNLPARLDPRNEGVLIVRLVGNFLDTDEQTPWAFYDSD</sequence>